<evidence type="ECO:0000256" key="5">
    <source>
        <dbReference type="ARBA" id="ARBA00023242"/>
    </source>
</evidence>
<evidence type="ECO:0000256" key="3">
    <source>
        <dbReference type="ARBA" id="ARBA00023125"/>
    </source>
</evidence>
<evidence type="ECO:0000313" key="8">
    <source>
        <dbReference type="EMBL" id="KAF7818030.1"/>
    </source>
</evidence>
<keyword evidence="3" id="KW-0238">DNA-binding</keyword>
<feature type="transmembrane region" description="Helical" evidence="6">
    <location>
        <begin position="147"/>
        <end position="169"/>
    </location>
</feature>
<dbReference type="GO" id="GO:0005634">
    <property type="term" value="C:nucleus"/>
    <property type="evidence" value="ECO:0007669"/>
    <property type="project" value="UniProtKB-SubCell"/>
</dbReference>
<keyword evidence="6" id="KW-0812">Transmembrane</keyword>
<evidence type="ECO:0000259" key="7">
    <source>
        <dbReference type="PROSITE" id="PS50066"/>
    </source>
</evidence>
<evidence type="ECO:0000256" key="4">
    <source>
        <dbReference type="ARBA" id="ARBA00023163"/>
    </source>
</evidence>
<keyword evidence="5" id="KW-0539">Nucleus</keyword>
<accession>A0A834WC95</accession>
<dbReference type="InterPro" id="IPR002100">
    <property type="entry name" value="TF_MADSbox"/>
</dbReference>
<name>A0A834WC95_9FABA</name>
<keyword evidence="9" id="KW-1185">Reference proteome</keyword>
<dbReference type="InterPro" id="IPR050142">
    <property type="entry name" value="MADS-box/MEF2_TF"/>
</dbReference>
<feature type="domain" description="MADS-box" evidence="7">
    <location>
        <begin position="1"/>
        <end position="49"/>
    </location>
</feature>
<gene>
    <name evidence="8" type="ORF">G2W53_023485</name>
</gene>
<evidence type="ECO:0000313" key="9">
    <source>
        <dbReference type="Proteomes" id="UP000634136"/>
    </source>
</evidence>
<dbReference type="GO" id="GO:0000981">
    <property type="term" value="F:DNA-binding transcription factor activity, RNA polymerase II-specific"/>
    <property type="evidence" value="ECO:0007669"/>
    <property type="project" value="InterPro"/>
</dbReference>
<dbReference type="InterPro" id="IPR033897">
    <property type="entry name" value="SRF-like_MADS-box"/>
</dbReference>
<dbReference type="Gene3D" id="3.40.1810.10">
    <property type="entry name" value="Transcription factor, MADS-box"/>
    <property type="match status" value="1"/>
</dbReference>
<dbReference type="PRINTS" id="PR00404">
    <property type="entry name" value="MADSDOMAIN"/>
</dbReference>
<organism evidence="8 9">
    <name type="scientific">Senna tora</name>
    <dbReference type="NCBI Taxonomy" id="362788"/>
    <lineage>
        <taxon>Eukaryota</taxon>
        <taxon>Viridiplantae</taxon>
        <taxon>Streptophyta</taxon>
        <taxon>Embryophyta</taxon>
        <taxon>Tracheophyta</taxon>
        <taxon>Spermatophyta</taxon>
        <taxon>Magnoliopsida</taxon>
        <taxon>eudicotyledons</taxon>
        <taxon>Gunneridae</taxon>
        <taxon>Pentapetalae</taxon>
        <taxon>rosids</taxon>
        <taxon>fabids</taxon>
        <taxon>Fabales</taxon>
        <taxon>Fabaceae</taxon>
        <taxon>Caesalpinioideae</taxon>
        <taxon>Cassia clade</taxon>
        <taxon>Senna</taxon>
    </lineage>
</organism>
<keyword evidence="2" id="KW-0805">Transcription regulation</keyword>
<dbReference type="GO" id="GO:0000987">
    <property type="term" value="F:cis-regulatory region sequence-specific DNA binding"/>
    <property type="evidence" value="ECO:0007669"/>
    <property type="project" value="InterPro"/>
</dbReference>
<dbReference type="OrthoDB" id="779403at2759"/>
<dbReference type="SMART" id="SM00432">
    <property type="entry name" value="MADS"/>
    <property type="match status" value="1"/>
</dbReference>
<keyword evidence="6" id="KW-0472">Membrane</keyword>
<dbReference type="AlphaFoldDB" id="A0A834WC95"/>
<dbReference type="PROSITE" id="PS50066">
    <property type="entry name" value="MADS_BOX_2"/>
    <property type="match status" value="1"/>
</dbReference>
<dbReference type="InterPro" id="IPR036879">
    <property type="entry name" value="TF_MADSbox_sf"/>
</dbReference>
<dbReference type="GO" id="GO:0045944">
    <property type="term" value="P:positive regulation of transcription by RNA polymerase II"/>
    <property type="evidence" value="ECO:0007669"/>
    <property type="project" value="InterPro"/>
</dbReference>
<reference evidence="8" key="1">
    <citation type="submission" date="2020-09" db="EMBL/GenBank/DDBJ databases">
        <title>Genome-Enabled Discovery of Anthraquinone Biosynthesis in Senna tora.</title>
        <authorList>
            <person name="Kang S.-H."/>
            <person name="Pandey R.P."/>
            <person name="Lee C.-M."/>
            <person name="Sim J.-S."/>
            <person name="Jeong J.-T."/>
            <person name="Choi B.-S."/>
            <person name="Jung M."/>
            <person name="Ginzburg D."/>
            <person name="Zhao K."/>
            <person name="Won S.Y."/>
            <person name="Oh T.-J."/>
            <person name="Yu Y."/>
            <person name="Kim N.-H."/>
            <person name="Lee O.R."/>
            <person name="Lee T.-H."/>
            <person name="Bashyal P."/>
            <person name="Kim T.-S."/>
            <person name="Lee W.-H."/>
            <person name="Kawkins C."/>
            <person name="Kim C.-K."/>
            <person name="Kim J.S."/>
            <person name="Ahn B.O."/>
            <person name="Rhee S.Y."/>
            <person name="Sohng J.K."/>
        </authorList>
    </citation>
    <scope>NUCLEOTIDE SEQUENCE</scope>
    <source>
        <tissue evidence="8">Leaf</tissue>
    </source>
</reference>
<dbReference type="FunFam" id="3.40.1810.10:FF:000024">
    <property type="entry name" value="Agamous-like MADS-box protein AGL80"/>
    <property type="match status" value="1"/>
</dbReference>
<dbReference type="PANTHER" id="PTHR48019">
    <property type="entry name" value="SERUM RESPONSE FACTOR HOMOLOG"/>
    <property type="match status" value="1"/>
</dbReference>
<dbReference type="EMBL" id="JAAIUW010000008">
    <property type="protein sequence ID" value="KAF7818030.1"/>
    <property type="molecule type" value="Genomic_DNA"/>
</dbReference>
<comment type="caution">
    <text evidence="8">The sequence shown here is derived from an EMBL/GenBank/DDBJ whole genome shotgun (WGS) entry which is preliminary data.</text>
</comment>
<dbReference type="Proteomes" id="UP000634136">
    <property type="component" value="Unassembled WGS sequence"/>
</dbReference>
<keyword evidence="4" id="KW-0804">Transcription</keyword>
<keyword evidence="6" id="KW-1133">Transmembrane helix</keyword>
<dbReference type="Pfam" id="PF00319">
    <property type="entry name" value="SRF-TF"/>
    <property type="match status" value="1"/>
</dbReference>
<protein>
    <submittedName>
        <fullName evidence="8">Agamous-like MADS-box protein AGL80</fullName>
    </submittedName>
</protein>
<dbReference type="SUPFAM" id="SSF55455">
    <property type="entry name" value="SRF-like"/>
    <property type="match status" value="1"/>
</dbReference>
<dbReference type="CDD" id="cd00266">
    <property type="entry name" value="MADS_SRF_like"/>
    <property type="match status" value="1"/>
</dbReference>
<evidence type="ECO:0000256" key="1">
    <source>
        <dbReference type="ARBA" id="ARBA00004123"/>
    </source>
</evidence>
<evidence type="ECO:0000256" key="2">
    <source>
        <dbReference type="ARBA" id="ARBA00023015"/>
    </source>
</evidence>
<proteinExistence type="predicted"/>
<evidence type="ECO:0000256" key="6">
    <source>
        <dbReference type="SAM" id="Phobius"/>
    </source>
</evidence>
<sequence>MTRKKVNLGYISNDAARKITYRKRKKGLSKKVSELTTLCGIEACTVVFSPYESRPEVWPNQNGAHQVITRYQNEPVIDQRKNLNQESYVRQGITKVSDQLQKQLKENREKDMTIAMFQCVEGKSLDDMTMADLNDLDNHIEKSINEVLMLFTISQFALSNTNVILFLGISYRTRTMRS</sequence>
<dbReference type="GO" id="GO:0046983">
    <property type="term" value="F:protein dimerization activity"/>
    <property type="evidence" value="ECO:0007669"/>
    <property type="project" value="InterPro"/>
</dbReference>
<comment type="subcellular location">
    <subcellularLocation>
        <location evidence="1">Nucleus</location>
    </subcellularLocation>
</comment>